<name>A0A328AS43_9CAUL</name>
<evidence type="ECO:0000313" key="2">
    <source>
        <dbReference type="Proteomes" id="UP000249725"/>
    </source>
</evidence>
<dbReference type="AlphaFoldDB" id="A0A328AS43"/>
<keyword evidence="2" id="KW-1185">Reference proteome</keyword>
<comment type="caution">
    <text evidence="1">The sequence shown here is derived from an EMBL/GenBank/DDBJ whole genome shotgun (WGS) entry which is preliminary data.</text>
</comment>
<dbReference type="Proteomes" id="UP000249725">
    <property type="component" value="Unassembled WGS sequence"/>
</dbReference>
<accession>A0A328AS43</accession>
<reference evidence="2" key="1">
    <citation type="submission" date="2018-05" db="EMBL/GenBank/DDBJ databases">
        <authorList>
            <person name="Li X."/>
        </authorList>
    </citation>
    <scope>NUCLEOTIDE SEQUENCE [LARGE SCALE GENOMIC DNA]</scope>
    <source>
        <strain evidence="2">YIM 73061</strain>
    </source>
</reference>
<proteinExistence type="predicted"/>
<protein>
    <submittedName>
        <fullName evidence="1">Uncharacterized protein</fullName>
    </submittedName>
</protein>
<organism evidence="1 2">
    <name type="scientific">Phenylobacterium deserti</name>
    <dbReference type="NCBI Taxonomy" id="1914756"/>
    <lineage>
        <taxon>Bacteria</taxon>
        <taxon>Pseudomonadati</taxon>
        <taxon>Pseudomonadota</taxon>
        <taxon>Alphaproteobacteria</taxon>
        <taxon>Caulobacterales</taxon>
        <taxon>Caulobacteraceae</taxon>
        <taxon>Phenylobacterium</taxon>
    </lineage>
</organism>
<sequence length="406" mass="44616">MTESAAPPASLDPVVAKARAVQARLLEMAERLAEARGVAHDAQVREAVTRAELTDALAQALSARADDLARARALTVRNGQEWRPTSGRRHNRLSRRIDQVLARAGSFGAALVIARAGVWRGTGRRAFDLRHIAAYVRRRGNPLVQPLSLFDQAWYLQENPDVASAGAAPLLHYLTRGGFEGRAPHPLFDDGFYRGRNAAELGETGVTPLEHFLRWGSAQLRDPHPLFDVTWYGGQAPDVAPGEDVVSHYVRTGWAQNLSPHPLFDAHWYAAQMPVHQRTTPPLLHYLQEGWRAGLSPHPLFDPTWYLESYPDVAEAGVEPLSHFLLAGASEGRSPGPWFDLPHYVAARGGALAPDRNPLVDYLHGGAWQVGEASPGFPTSAYLAAHPQIARDGLTPLEHWARQQAR</sequence>
<dbReference type="RefSeq" id="WP_111514322.1">
    <property type="nucleotide sequence ID" value="NZ_QFYR01000001.1"/>
</dbReference>
<gene>
    <name evidence="1" type="ORF">DJ018_08165</name>
</gene>
<evidence type="ECO:0000313" key="1">
    <source>
        <dbReference type="EMBL" id="RAK57872.1"/>
    </source>
</evidence>
<dbReference type="OrthoDB" id="9771846at2"/>
<dbReference type="EMBL" id="QFYR01000001">
    <property type="protein sequence ID" value="RAK57872.1"/>
    <property type="molecule type" value="Genomic_DNA"/>
</dbReference>